<keyword evidence="1" id="KW-0732">Signal</keyword>
<organism evidence="2 3">
    <name type="scientific">Saccharopolyspora griseoalba</name>
    <dbReference type="NCBI Taxonomy" id="1431848"/>
    <lineage>
        <taxon>Bacteria</taxon>
        <taxon>Bacillati</taxon>
        <taxon>Actinomycetota</taxon>
        <taxon>Actinomycetes</taxon>
        <taxon>Pseudonocardiales</taxon>
        <taxon>Pseudonocardiaceae</taxon>
        <taxon>Saccharopolyspora</taxon>
    </lineage>
</organism>
<keyword evidence="3" id="KW-1185">Reference proteome</keyword>
<accession>A0ABW2LM02</accession>
<proteinExistence type="predicted"/>
<evidence type="ECO:0000313" key="2">
    <source>
        <dbReference type="EMBL" id="MFC7342581.1"/>
    </source>
</evidence>
<evidence type="ECO:0000256" key="1">
    <source>
        <dbReference type="SAM" id="SignalP"/>
    </source>
</evidence>
<sequence length="131" mass="13320">MLRTTAAAVLAAAAAAALSAPAVAAAPPVQVHLADVECKDLSAAVAMVPELQAEHPDPARTPVVAYRITAGKNAPTTEYEFKVDGETKGSGVVGAQGLVASSTSIPNNREVTVEIVSGDRTLAARTYHPSC</sequence>
<feature type="chain" id="PRO_5046361007" evidence="1">
    <location>
        <begin position="25"/>
        <end position="131"/>
    </location>
</feature>
<name>A0ABW2LM02_9PSEU</name>
<dbReference type="EMBL" id="JBHTCJ010000006">
    <property type="protein sequence ID" value="MFC7342581.1"/>
    <property type="molecule type" value="Genomic_DNA"/>
</dbReference>
<feature type="signal peptide" evidence="1">
    <location>
        <begin position="1"/>
        <end position="24"/>
    </location>
</feature>
<dbReference type="RefSeq" id="WP_380668596.1">
    <property type="nucleotide sequence ID" value="NZ_JBHTCJ010000006.1"/>
</dbReference>
<comment type="caution">
    <text evidence="2">The sequence shown here is derived from an EMBL/GenBank/DDBJ whole genome shotgun (WGS) entry which is preliminary data.</text>
</comment>
<protein>
    <submittedName>
        <fullName evidence="2">Uncharacterized protein</fullName>
    </submittedName>
</protein>
<gene>
    <name evidence="2" type="ORF">ACFQRI_14345</name>
</gene>
<dbReference type="Proteomes" id="UP001596504">
    <property type="component" value="Unassembled WGS sequence"/>
</dbReference>
<reference evidence="3" key="1">
    <citation type="journal article" date="2019" name="Int. J. Syst. Evol. Microbiol.">
        <title>The Global Catalogue of Microorganisms (GCM) 10K type strain sequencing project: providing services to taxonomists for standard genome sequencing and annotation.</title>
        <authorList>
            <consortium name="The Broad Institute Genomics Platform"/>
            <consortium name="The Broad Institute Genome Sequencing Center for Infectious Disease"/>
            <person name="Wu L."/>
            <person name="Ma J."/>
        </authorList>
    </citation>
    <scope>NUCLEOTIDE SEQUENCE [LARGE SCALE GENOMIC DNA]</scope>
    <source>
        <strain evidence="3">WLHS5</strain>
    </source>
</reference>
<evidence type="ECO:0000313" key="3">
    <source>
        <dbReference type="Proteomes" id="UP001596504"/>
    </source>
</evidence>